<dbReference type="RefSeq" id="WP_345422513.1">
    <property type="nucleotide sequence ID" value="NZ_AP031496.1"/>
</dbReference>
<name>A0AAV3U3R1_9ALTE</name>
<reference evidence="2" key="1">
    <citation type="journal article" date="2019" name="Int. J. Syst. Evol. Microbiol.">
        <title>The Global Catalogue of Microorganisms (GCM) 10K type strain sequencing project: providing services to taxonomists for standard genome sequencing and annotation.</title>
        <authorList>
            <consortium name="The Broad Institute Genomics Platform"/>
            <consortium name="The Broad Institute Genome Sequencing Center for Infectious Disease"/>
            <person name="Wu L."/>
            <person name="Ma J."/>
        </authorList>
    </citation>
    <scope>NUCLEOTIDE SEQUENCE [LARGE SCALE GENOMIC DNA]</scope>
    <source>
        <strain evidence="2">JCM 19134</strain>
    </source>
</reference>
<proteinExistence type="predicted"/>
<evidence type="ECO:0000313" key="1">
    <source>
        <dbReference type="EMBL" id="GAA4944964.1"/>
    </source>
</evidence>
<evidence type="ECO:0000313" key="2">
    <source>
        <dbReference type="Proteomes" id="UP001409585"/>
    </source>
</evidence>
<evidence type="ECO:0008006" key="3">
    <source>
        <dbReference type="Google" id="ProtNLM"/>
    </source>
</evidence>
<gene>
    <name evidence="1" type="ORF">GCM10025791_25110</name>
</gene>
<dbReference type="EMBL" id="BAABLX010000024">
    <property type="protein sequence ID" value="GAA4944964.1"/>
    <property type="molecule type" value="Genomic_DNA"/>
</dbReference>
<accession>A0AAV3U3R1</accession>
<keyword evidence="2" id="KW-1185">Reference proteome</keyword>
<protein>
    <recommendedName>
        <fullName evidence="3">Gluconate 2-dehydrogenase subunit 3 family protein</fullName>
    </recommendedName>
</protein>
<dbReference type="AlphaFoldDB" id="A0AAV3U3R1"/>
<organism evidence="1 2">
    <name type="scientific">Halioxenophilus aromaticivorans</name>
    <dbReference type="NCBI Taxonomy" id="1306992"/>
    <lineage>
        <taxon>Bacteria</taxon>
        <taxon>Pseudomonadati</taxon>
        <taxon>Pseudomonadota</taxon>
        <taxon>Gammaproteobacteria</taxon>
        <taxon>Alteromonadales</taxon>
        <taxon>Alteromonadaceae</taxon>
        <taxon>Halioxenophilus</taxon>
    </lineage>
</organism>
<comment type="caution">
    <text evidence="1">The sequence shown here is derived from an EMBL/GenBank/DDBJ whole genome shotgun (WGS) entry which is preliminary data.</text>
</comment>
<sequence length="178" mass="19424">MPEPSPPTLPRRTLLTWAAMLPLASLASPEHSRPDVLFQRIDLIAEGLIPGAASTSPGLQLQQRLSTGWLGVDLNALASITAHFAHLTPSTPSDITPNALNEVVAELDRACFTEELGTEAKQQWATVKMAVLSIYFASQQGAAQHLRYAAVPGRWLPDIPQQQATPYLSNDWLAMWFS</sequence>
<dbReference type="Proteomes" id="UP001409585">
    <property type="component" value="Unassembled WGS sequence"/>
</dbReference>